<reference evidence="2" key="2">
    <citation type="journal article" date="2013" name="PLoS Genet.">
        <title>Comparative genome structure, secondary metabolite, and effector coding capacity across Cochliobolus pathogens.</title>
        <authorList>
            <person name="Condon B.J."/>
            <person name="Leng Y."/>
            <person name="Wu D."/>
            <person name="Bushley K.E."/>
            <person name="Ohm R.A."/>
            <person name="Otillar R."/>
            <person name="Martin J."/>
            <person name="Schackwitz W."/>
            <person name="Grimwood J."/>
            <person name="MohdZainudin N."/>
            <person name="Xue C."/>
            <person name="Wang R."/>
            <person name="Manning V.A."/>
            <person name="Dhillon B."/>
            <person name="Tu Z.J."/>
            <person name="Steffenson B.J."/>
            <person name="Salamov A."/>
            <person name="Sun H."/>
            <person name="Lowry S."/>
            <person name="LaButti K."/>
            <person name="Han J."/>
            <person name="Copeland A."/>
            <person name="Lindquist E."/>
            <person name="Barry K."/>
            <person name="Schmutz J."/>
            <person name="Baker S.E."/>
            <person name="Ciuffetti L.M."/>
            <person name="Grigoriev I.V."/>
            <person name="Zhong S."/>
            <person name="Turgeon B.G."/>
        </authorList>
    </citation>
    <scope>NUCLEOTIDE SEQUENCE [LARGE SCALE GENOMIC DNA]</scope>
    <source>
        <strain evidence="2">ND90Pr / ATCC 201652</strain>
    </source>
</reference>
<dbReference type="HOGENOM" id="CLU_1959380_0_0_1"/>
<dbReference type="EMBL" id="KB445653">
    <property type="protein sequence ID" value="EMD59289.1"/>
    <property type="molecule type" value="Genomic_DNA"/>
</dbReference>
<keyword evidence="2" id="KW-1185">Reference proteome</keyword>
<dbReference type="GeneID" id="19137866"/>
<organism evidence="1 2">
    <name type="scientific">Cochliobolus sativus (strain ND90Pr / ATCC 201652)</name>
    <name type="common">Common root rot and spot blotch fungus</name>
    <name type="synonym">Bipolaris sorokiniana</name>
    <dbReference type="NCBI Taxonomy" id="665912"/>
    <lineage>
        <taxon>Eukaryota</taxon>
        <taxon>Fungi</taxon>
        <taxon>Dikarya</taxon>
        <taxon>Ascomycota</taxon>
        <taxon>Pezizomycotina</taxon>
        <taxon>Dothideomycetes</taxon>
        <taxon>Pleosporomycetidae</taxon>
        <taxon>Pleosporales</taxon>
        <taxon>Pleosporineae</taxon>
        <taxon>Pleosporaceae</taxon>
        <taxon>Bipolaris</taxon>
    </lineage>
</organism>
<dbReference type="AlphaFoldDB" id="M2QW13"/>
<name>M2QW13_COCSN</name>
<evidence type="ECO:0000313" key="2">
    <source>
        <dbReference type="Proteomes" id="UP000016934"/>
    </source>
</evidence>
<accession>M2QW13</accession>
<dbReference type="RefSeq" id="XP_007705038.1">
    <property type="nucleotide sequence ID" value="XM_007706848.1"/>
</dbReference>
<reference evidence="1 2" key="1">
    <citation type="journal article" date="2012" name="PLoS Pathog.">
        <title>Diverse lifestyles and strategies of plant pathogenesis encoded in the genomes of eighteen Dothideomycetes fungi.</title>
        <authorList>
            <person name="Ohm R.A."/>
            <person name="Feau N."/>
            <person name="Henrissat B."/>
            <person name="Schoch C.L."/>
            <person name="Horwitz B.A."/>
            <person name="Barry K.W."/>
            <person name="Condon B.J."/>
            <person name="Copeland A.C."/>
            <person name="Dhillon B."/>
            <person name="Glaser F."/>
            <person name="Hesse C.N."/>
            <person name="Kosti I."/>
            <person name="LaButti K."/>
            <person name="Lindquist E.A."/>
            <person name="Lucas S."/>
            <person name="Salamov A.A."/>
            <person name="Bradshaw R.E."/>
            <person name="Ciuffetti L."/>
            <person name="Hamelin R.C."/>
            <person name="Kema G.H.J."/>
            <person name="Lawrence C."/>
            <person name="Scott J.A."/>
            <person name="Spatafora J.W."/>
            <person name="Turgeon B.G."/>
            <person name="de Wit P.J.G.M."/>
            <person name="Zhong S."/>
            <person name="Goodwin S.B."/>
            <person name="Grigoriev I.V."/>
        </authorList>
    </citation>
    <scope>NUCLEOTIDE SEQUENCE [LARGE SCALE GENOMIC DNA]</scope>
    <source>
        <strain evidence="2">ND90Pr / ATCC 201652</strain>
    </source>
</reference>
<evidence type="ECO:0000313" key="1">
    <source>
        <dbReference type="EMBL" id="EMD59289.1"/>
    </source>
</evidence>
<dbReference type="KEGG" id="bsc:COCSADRAFT_347836"/>
<protein>
    <submittedName>
        <fullName evidence="1">Uncharacterized protein</fullName>
    </submittedName>
</protein>
<proteinExistence type="predicted"/>
<dbReference type="Proteomes" id="UP000016934">
    <property type="component" value="Unassembled WGS sequence"/>
</dbReference>
<sequence>MASQGLYAKHIIPTSPQYMTSMCMKINANQARQCYLCRKASGSPQDPDDRSKQRYTTAAQLFFDAAAAAAATATATATAPTTAPTTVTTTVTTTATTIPTGTVDSAPLYARSVSSLDLGLLGWFHDAE</sequence>
<gene>
    <name evidence="1" type="ORF">COCSADRAFT_347836</name>
</gene>